<accession>B2KEH4</accession>
<dbReference type="EMBL" id="CP001055">
    <property type="protein sequence ID" value="ACC98920.1"/>
    <property type="molecule type" value="Genomic_DNA"/>
</dbReference>
<dbReference type="STRING" id="445932.Emin_1370"/>
<dbReference type="PANTHER" id="PTHR33747:SF1">
    <property type="entry name" value="ADENYLATE CYCLASE-ASSOCIATED CAP C-TERMINAL DOMAIN-CONTAINING PROTEIN"/>
    <property type="match status" value="1"/>
</dbReference>
<dbReference type="HOGENOM" id="CLU_1882483_0_0_0"/>
<evidence type="ECO:0000313" key="3">
    <source>
        <dbReference type="Proteomes" id="UP000001029"/>
    </source>
</evidence>
<dbReference type="PANTHER" id="PTHR33747">
    <property type="entry name" value="UPF0225 PROTEIN SCO1677"/>
    <property type="match status" value="1"/>
</dbReference>
<dbReference type="SUPFAM" id="SSF103642">
    <property type="entry name" value="Sec-C motif"/>
    <property type="match status" value="1"/>
</dbReference>
<dbReference type="InterPro" id="IPR004027">
    <property type="entry name" value="SEC_C_motif"/>
</dbReference>
<feature type="region of interest" description="Disordered" evidence="1">
    <location>
        <begin position="1"/>
        <end position="34"/>
    </location>
</feature>
<evidence type="ECO:0000313" key="2">
    <source>
        <dbReference type="EMBL" id="ACC98920.1"/>
    </source>
</evidence>
<organism evidence="2 3">
    <name type="scientific">Elusimicrobium minutum (strain Pei191)</name>
    <dbReference type="NCBI Taxonomy" id="445932"/>
    <lineage>
        <taxon>Bacteria</taxon>
        <taxon>Pseudomonadati</taxon>
        <taxon>Elusimicrobiota</taxon>
        <taxon>Elusimicrobia</taxon>
        <taxon>Elusimicrobiales</taxon>
        <taxon>Elusimicrobiaceae</taxon>
        <taxon>Elusimicrobium</taxon>
    </lineage>
</organism>
<dbReference type="Gene3D" id="3.10.450.50">
    <property type="match status" value="1"/>
</dbReference>
<dbReference type="RefSeq" id="WP_012415535.1">
    <property type="nucleotide sequence ID" value="NC_010644.1"/>
</dbReference>
<proteinExistence type="predicted"/>
<protein>
    <submittedName>
        <fullName evidence="2">C-terminal domain of SecA-like putative metal-binding protein</fullName>
    </submittedName>
</protein>
<feature type="compositionally biased region" description="Polar residues" evidence="1">
    <location>
        <begin position="14"/>
        <end position="25"/>
    </location>
</feature>
<dbReference type="Proteomes" id="UP000001029">
    <property type="component" value="Chromosome"/>
</dbReference>
<sequence length="135" mass="15348">MIWNPFKKKEDAQKQNTSSADQAKTQPGKKESIEEKIEREFATLPGPVKKQMSDPAVKARFIEIAKRMEKDGVDFKNIKQMKKWIKAHESELKEEHQNGHKIQTVVKSDDEKIGRNDPCPCGSGKKYKKCCGSAS</sequence>
<reference evidence="2 3" key="1">
    <citation type="journal article" date="2009" name="Appl. Environ. Microbiol.">
        <title>Genomic analysis of 'Elusimicrobium minutum,' the first cultivated representative of the phylum 'Elusimicrobia' (formerly termite group 1).</title>
        <authorList>
            <person name="Herlemann D.P.R."/>
            <person name="Geissinger O."/>
            <person name="Ikeda-Ohtsubo W."/>
            <person name="Kunin V."/>
            <person name="Sun H."/>
            <person name="Lapidus A."/>
            <person name="Hugenholtz P."/>
            <person name="Brune A."/>
        </authorList>
    </citation>
    <scope>NUCLEOTIDE SEQUENCE [LARGE SCALE GENOMIC DNA]</scope>
    <source>
        <strain evidence="2 3">Pei191</strain>
    </source>
</reference>
<dbReference type="KEGG" id="emi:Emin_1370"/>
<gene>
    <name evidence="2" type="ordered locus">Emin_1370</name>
</gene>
<dbReference type="AlphaFoldDB" id="B2KEH4"/>
<feature type="region of interest" description="Disordered" evidence="1">
    <location>
        <begin position="92"/>
        <end position="118"/>
    </location>
</feature>
<keyword evidence="3" id="KW-1185">Reference proteome</keyword>
<evidence type="ECO:0000256" key="1">
    <source>
        <dbReference type="SAM" id="MobiDB-lite"/>
    </source>
</evidence>
<dbReference type="Pfam" id="PF02810">
    <property type="entry name" value="SEC-C"/>
    <property type="match status" value="1"/>
</dbReference>
<name>B2KEH4_ELUMP</name>